<protein>
    <submittedName>
        <fullName evidence="2">Uncharacterized protein</fullName>
    </submittedName>
</protein>
<comment type="caution">
    <text evidence="2">The sequence shown here is derived from an EMBL/GenBank/DDBJ whole genome shotgun (WGS) entry which is preliminary data.</text>
</comment>
<feature type="non-terminal residue" evidence="2">
    <location>
        <position position="163"/>
    </location>
</feature>
<evidence type="ECO:0000313" key="3">
    <source>
        <dbReference type="Proteomes" id="UP000796761"/>
    </source>
</evidence>
<evidence type="ECO:0000256" key="1">
    <source>
        <dbReference type="SAM" id="MobiDB-lite"/>
    </source>
</evidence>
<dbReference type="EMBL" id="SWJQ01006201">
    <property type="protein sequence ID" value="TRZ05134.1"/>
    <property type="molecule type" value="Genomic_DNA"/>
</dbReference>
<evidence type="ECO:0000313" key="2">
    <source>
        <dbReference type="EMBL" id="TRZ05134.1"/>
    </source>
</evidence>
<dbReference type="AlphaFoldDB" id="A0A8K1D6N1"/>
<name>A0A8K1D6N1_9PASS</name>
<dbReference type="Proteomes" id="UP000796761">
    <property type="component" value="Unassembled WGS sequence"/>
</dbReference>
<accession>A0A8K1D6N1</accession>
<keyword evidence="3" id="KW-1185">Reference proteome</keyword>
<feature type="non-terminal residue" evidence="2">
    <location>
        <position position="1"/>
    </location>
</feature>
<feature type="region of interest" description="Disordered" evidence="1">
    <location>
        <begin position="1"/>
        <end position="44"/>
    </location>
</feature>
<gene>
    <name evidence="2" type="ORF">HGM15179_021973</name>
</gene>
<feature type="compositionally biased region" description="Low complexity" evidence="1">
    <location>
        <begin position="27"/>
        <end position="44"/>
    </location>
</feature>
<feature type="compositionally biased region" description="Basic and acidic residues" evidence="1">
    <location>
        <begin position="89"/>
        <end position="100"/>
    </location>
</feature>
<feature type="region of interest" description="Disordered" evidence="1">
    <location>
        <begin position="89"/>
        <end position="135"/>
    </location>
</feature>
<proteinExistence type="predicted"/>
<reference evidence="2" key="1">
    <citation type="submission" date="2019-04" db="EMBL/GenBank/DDBJ databases">
        <title>Genome assembly of Zosterops borbonicus 15179.</title>
        <authorList>
            <person name="Leroy T."/>
            <person name="Anselmetti Y."/>
            <person name="Tilak M.-K."/>
            <person name="Nabholz B."/>
        </authorList>
    </citation>
    <scope>NUCLEOTIDE SEQUENCE</scope>
    <source>
        <strain evidence="2">HGM_15179</strain>
        <tissue evidence="2">Muscle</tissue>
    </source>
</reference>
<organism evidence="2 3">
    <name type="scientific">Zosterops borbonicus</name>
    <dbReference type="NCBI Taxonomy" id="364589"/>
    <lineage>
        <taxon>Eukaryota</taxon>
        <taxon>Metazoa</taxon>
        <taxon>Chordata</taxon>
        <taxon>Craniata</taxon>
        <taxon>Vertebrata</taxon>
        <taxon>Euteleostomi</taxon>
        <taxon>Archelosauria</taxon>
        <taxon>Archosauria</taxon>
        <taxon>Dinosauria</taxon>
        <taxon>Saurischia</taxon>
        <taxon>Theropoda</taxon>
        <taxon>Coelurosauria</taxon>
        <taxon>Aves</taxon>
        <taxon>Neognathae</taxon>
        <taxon>Neoaves</taxon>
        <taxon>Telluraves</taxon>
        <taxon>Australaves</taxon>
        <taxon>Passeriformes</taxon>
        <taxon>Sylvioidea</taxon>
        <taxon>Zosteropidae</taxon>
        <taxon>Zosterops</taxon>
    </lineage>
</organism>
<feature type="compositionally biased region" description="Gly residues" evidence="1">
    <location>
        <begin position="1"/>
        <end position="11"/>
    </location>
</feature>
<sequence>HQGRGSGGAAPEGGAADRGRPVRGARARPAAAGGAGAVPRAVPAPGAAPARRWWWLRAGLALEGAAGGSGTRRPATLHLHRSLLLHEEPAPGHHALRQEPRGAALGEGRLHQRQPRGGPVPVLPGPDRHPGPAARHRRRLLAHDLRAESVRGGHAGVRAGAGQ</sequence>